<reference evidence="3 4" key="1">
    <citation type="submission" date="2018-08" db="EMBL/GenBank/DDBJ databases">
        <title>Meiothermus granaticius genome AF-68 sequencing project.</title>
        <authorList>
            <person name="Da Costa M.S."/>
            <person name="Albuquerque L."/>
            <person name="Raposo P."/>
            <person name="Froufe H.J.C."/>
            <person name="Barroso C.S."/>
            <person name="Egas C."/>
        </authorList>
    </citation>
    <scope>NUCLEOTIDE SEQUENCE [LARGE SCALE GENOMIC DNA]</scope>
    <source>
        <strain evidence="3 4">AF-68</strain>
    </source>
</reference>
<dbReference type="AlphaFoldDB" id="A0A399F749"/>
<dbReference type="Proteomes" id="UP000266178">
    <property type="component" value="Unassembled WGS sequence"/>
</dbReference>
<dbReference type="PROSITE" id="PS51257">
    <property type="entry name" value="PROKAR_LIPOPROTEIN"/>
    <property type="match status" value="1"/>
</dbReference>
<dbReference type="EMBL" id="QWLB01000028">
    <property type="protein sequence ID" value="RIH91940.1"/>
    <property type="molecule type" value="Genomic_DNA"/>
</dbReference>
<evidence type="ECO:0000313" key="3">
    <source>
        <dbReference type="EMBL" id="RIH91940.1"/>
    </source>
</evidence>
<feature type="signal peptide" evidence="1">
    <location>
        <begin position="1"/>
        <end position="16"/>
    </location>
</feature>
<dbReference type="RefSeq" id="WP_170146453.1">
    <property type="nucleotide sequence ID" value="NZ_BJXM01000010.1"/>
</dbReference>
<feature type="chain" id="PRO_5030071833" description="DUF4397 domain-containing protein" evidence="1">
    <location>
        <begin position="17"/>
        <end position="233"/>
    </location>
</feature>
<keyword evidence="4" id="KW-1185">Reference proteome</keyword>
<gene>
    <name evidence="3" type="ORF">Mgrana_02121</name>
</gene>
<evidence type="ECO:0000259" key="2">
    <source>
        <dbReference type="Pfam" id="PF14344"/>
    </source>
</evidence>
<sequence length="233" mass="23641">MFRPIALLSIAALALAACGSLDSSKANIRFVHASPDAGAVDLFINGTKAVSGYTYTQFSGYTGFTQGNLAVKVCPASSATTPPASCPIETTLTANPGKSYTILAVGSLAGGNLSALIATDDLTAPSVGGQFKLRVIQANPVNTPVDVYVTAPTTDLTTVSPAVPSLAYQGITTPYLGIAAGSYRFRVTSAGTLNVLIDSGTTGFPLSSGKTYTAVVVPPVANVTNGLILMSDN</sequence>
<feature type="domain" description="DUF4397" evidence="2">
    <location>
        <begin position="26"/>
        <end position="148"/>
    </location>
</feature>
<evidence type="ECO:0000313" key="4">
    <source>
        <dbReference type="Proteomes" id="UP000266178"/>
    </source>
</evidence>
<organism evidence="3 4">
    <name type="scientific">Meiothermus granaticius NBRC 107808</name>
    <dbReference type="NCBI Taxonomy" id="1227551"/>
    <lineage>
        <taxon>Bacteria</taxon>
        <taxon>Thermotogati</taxon>
        <taxon>Deinococcota</taxon>
        <taxon>Deinococci</taxon>
        <taxon>Thermales</taxon>
        <taxon>Thermaceae</taxon>
        <taxon>Meiothermus</taxon>
    </lineage>
</organism>
<proteinExistence type="predicted"/>
<accession>A0A399F749</accession>
<keyword evidence="1" id="KW-0732">Signal</keyword>
<name>A0A399F749_9DEIN</name>
<protein>
    <recommendedName>
        <fullName evidence="2">DUF4397 domain-containing protein</fullName>
    </recommendedName>
</protein>
<dbReference type="Pfam" id="PF14344">
    <property type="entry name" value="DUF4397"/>
    <property type="match status" value="1"/>
</dbReference>
<comment type="caution">
    <text evidence="3">The sequence shown here is derived from an EMBL/GenBank/DDBJ whole genome shotgun (WGS) entry which is preliminary data.</text>
</comment>
<evidence type="ECO:0000256" key="1">
    <source>
        <dbReference type="SAM" id="SignalP"/>
    </source>
</evidence>
<dbReference type="InterPro" id="IPR025510">
    <property type="entry name" value="DUF4397"/>
</dbReference>